<protein>
    <submittedName>
        <fullName evidence="2">Amidase signature enzyme</fullName>
    </submittedName>
</protein>
<dbReference type="PANTHER" id="PTHR42678">
    <property type="entry name" value="AMIDASE"/>
    <property type="match status" value="1"/>
</dbReference>
<dbReference type="InterPro" id="IPR036928">
    <property type="entry name" value="AS_sf"/>
</dbReference>
<keyword evidence="3" id="KW-1185">Reference proteome</keyword>
<organism evidence="2 3">
    <name type="scientific">Aureobasidium melanogenum (strain CBS 110374)</name>
    <name type="common">Aureobasidium pullulans var. melanogenum</name>
    <dbReference type="NCBI Taxonomy" id="1043003"/>
    <lineage>
        <taxon>Eukaryota</taxon>
        <taxon>Fungi</taxon>
        <taxon>Dikarya</taxon>
        <taxon>Ascomycota</taxon>
        <taxon>Pezizomycotina</taxon>
        <taxon>Dothideomycetes</taxon>
        <taxon>Dothideomycetidae</taxon>
        <taxon>Dothideales</taxon>
        <taxon>Saccotheciaceae</taxon>
        <taxon>Aureobasidium</taxon>
    </lineage>
</organism>
<accession>A0A074VC33</accession>
<evidence type="ECO:0000259" key="1">
    <source>
        <dbReference type="Pfam" id="PF01425"/>
    </source>
</evidence>
<name>A0A074VC33_AURM1</name>
<evidence type="ECO:0000313" key="3">
    <source>
        <dbReference type="Proteomes" id="UP000030672"/>
    </source>
</evidence>
<dbReference type="HOGENOM" id="CLU_009600_15_0_1"/>
<sequence>MRTIAPILHPYLRSTYHKRCLPTHKKSLSIVEATILDLANALAQGHTNSVELAAKTLLRIAKYDRRTLLLNAIPIINGDVFIAAQASDQRRASGTSLGLLDGIPCTIKDSYKMAGMTVAAGSPAFEHLITNEDAFTVAKIKEAGGVILGRTNMPPMAAGGMQRGVYGRAESPYNAEYLTAAFASGSSNGSATATAASFGVFGMGEETISSGRSPASNNGLVAYTPSRGILSIRGNWPLFPTCDVVVPHTRTVTDMFSLLDVIAVKDDKTTCDFWREQPFIKLPNVDNVRPASYHQLSDPNALSGKKIGVPKMYIGGTDSDPRARAVYTRQSVIDLWSRARKAIEFLGAIVVEVDFPVVTNFDATDGQGAADETSAPPHRNEVDMSQLMAYAWDDFLAANGDANVATSLAQVDSATIFPRPPGALLDRYDQMDPLVRHKDVVAHITADRPRTYDMPGLEQALRNLEARRKTDYEDWLAEEGLDAVVWPCNADVGKADADMNEESAAEAWRNGVLYSNGNCAIRQLGIPTVSVPMGVMADTKMPVNLTFAGKAYDDNALFTYAFAFEKATCLRQQPSRTPALPTDNIMIAGSTHKLDHLPPKLTVDQVEASEKTKSKMIQLSGTVDGGNLSALQVYVDGDEVKSVTISSGTWSAVVREEEKRVPDLSKVMVIVLATGQNGRSAAEMVFV</sequence>
<dbReference type="Proteomes" id="UP000030672">
    <property type="component" value="Unassembled WGS sequence"/>
</dbReference>
<dbReference type="SUPFAM" id="SSF75304">
    <property type="entry name" value="Amidase signature (AS) enzymes"/>
    <property type="match status" value="1"/>
</dbReference>
<evidence type="ECO:0000313" key="2">
    <source>
        <dbReference type="EMBL" id="KEQ57918.1"/>
    </source>
</evidence>
<dbReference type="EMBL" id="KL584865">
    <property type="protein sequence ID" value="KEQ57918.1"/>
    <property type="molecule type" value="Genomic_DNA"/>
</dbReference>
<dbReference type="RefSeq" id="XP_040874942.1">
    <property type="nucleotide sequence ID" value="XM_041027176.1"/>
</dbReference>
<dbReference type="InterPro" id="IPR023631">
    <property type="entry name" value="Amidase_dom"/>
</dbReference>
<dbReference type="GeneID" id="63920549"/>
<feature type="domain" description="Amidase" evidence="1">
    <location>
        <begin position="69"/>
        <end position="557"/>
    </location>
</feature>
<proteinExistence type="predicted"/>
<dbReference type="STRING" id="1043003.A0A074VC33"/>
<dbReference type="AlphaFoldDB" id="A0A074VC33"/>
<dbReference type="PANTHER" id="PTHR42678:SF11">
    <property type="entry name" value="AMIDASE FAMILY PROTEIN"/>
    <property type="match status" value="1"/>
</dbReference>
<dbReference type="Gene3D" id="3.90.1300.10">
    <property type="entry name" value="Amidase signature (AS) domain"/>
    <property type="match status" value="1"/>
</dbReference>
<dbReference type="NCBIfam" id="NF005127">
    <property type="entry name" value="PRK06565.1"/>
    <property type="match status" value="1"/>
</dbReference>
<gene>
    <name evidence="2" type="ORF">M437DRAFT_79449</name>
</gene>
<dbReference type="Pfam" id="PF01425">
    <property type="entry name" value="Amidase"/>
    <property type="match status" value="1"/>
</dbReference>
<reference evidence="2 3" key="1">
    <citation type="journal article" date="2014" name="BMC Genomics">
        <title>Genome sequencing of four Aureobasidium pullulans varieties: biotechnological potential, stress tolerance, and description of new species.</title>
        <authorList>
            <person name="Gostin Ar C."/>
            <person name="Ohm R.A."/>
            <person name="Kogej T."/>
            <person name="Sonjak S."/>
            <person name="Turk M."/>
            <person name="Zajc J."/>
            <person name="Zalar P."/>
            <person name="Grube M."/>
            <person name="Sun H."/>
            <person name="Han J."/>
            <person name="Sharma A."/>
            <person name="Chiniquy J."/>
            <person name="Ngan C.Y."/>
            <person name="Lipzen A."/>
            <person name="Barry K."/>
            <person name="Grigoriev I.V."/>
            <person name="Gunde-Cimerman N."/>
        </authorList>
    </citation>
    <scope>NUCLEOTIDE SEQUENCE [LARGE SCALE GENOMIC DNA]</scope>
    <source>
        <strain evidence="2 3">CBS 110374</strain>
    </source>
</reference>